<dbReference type="AlphaFoldDB" id="A0A371RL43"/>
<dbReference type="RefSeq" id="WP_116392800.1">
    <property type="nucleotide sequence ID" value="NZ_QUQO01000001.1"/>
</dbReference>
<evidence type="ECO:0000313" key="2">
    <source>
        <dbReference type="EMBL" id="RFB06167.1"/>
    </source>
</evidence>
<evidence type="ECO:0000313" key="3">
    <source>
        <dbReference type="Proteomes" id="UP000264589"/>
    </source>
</evidence>
<dbReference type="NCBIfam" id="TIGR00778">
    <property type="entry name" value="ahpD_dom"/>
    <property type="match status" value="1"/>
</dbReference>
<sequence length="117" mass="12108">MKDFPSIAEDLHKGMEALAAGSPGTMTAFSGLMAETASKEGTTLSIKTKELIALAIAISLRCDGCIAHHAHSVLEQGTSRDELIEAIGVAILMGGGPSVVYGVEALQAYDQFVSKAS</sequence>
<dbReference type="SUPFAM" id="SSF69118">
    <property type="entry name" value="AhpD-like"/>
    <property type="match status" value="1"/>
</dbReference>
<keyword evidence="3" id="KW-1185">Reference proteome</keyword>
<dbReference type="Gene3D" id="1.20.1290.10">
    <property type="entry name" value="AhpD-like"/>
    <property type="match status" value="1"/>
</dbReference>
<gene>
    <name evidence="2" type="ORF">DX908_13360</name>
</gene>
<organism evidence="2 3">
    <name type="scientific">Parvularcula marina</name>
    <dbReference type="NCBI Taxonomy" id="2292771"/>
    <lineage>
        <taxon>Bacteria</taxon>
        <taxon>Pseudomonadati</taxon>
        <taxon>Pseudomonadota</taxon>
        <taxon>Alphaproteobacteria</taxon>
        <taxon>Parvularculales</taxon>
        <taxon>Parvularculaceae</taxon>
        <taxon>Parvularcula</taxon>
    </lineage>
</organism>
<feature type="domain" description="Carboxymuconolactone decarboxylase-like" evidence="1">
    <location>
        <begin position="23"/>
        <end position="107"/>
    </location>
</feature>
<dbReference type="InterPro" id="IPR029032">
    <property type="entry name" value="AhpD-like"/>
</dbReference>
<protein>
    <submittedName>
        <fullName evidence="2">Carboxymuconolactone decarboxylase family protein</fullName>
    </submittedName>
</protein>
<dbReference type="InParanoid" id="A0A371RL43"/>
<evidence type="ECO:0000259" key="1">
    <source>
        <dbReference type="Pfam" id="PF02627"/>
    </source>
</evidence>
<dbReference type="InterPro" id="IPR004675">
    <property type="entry name" value="AhpD_core"/>
</dbReference>
<dbReference type="EMBL" id="QUQO01000001">
    <property type="protein sequence ID" value="RFB06167.1"/>
    <property type="molecule type" value="Genomic_DNA"/>
</dbReference>
<comment type="caution">
    <text evidence="2">The sequence shown here is derived from an EMBL/GenBank/DDBJ whole genome shotgun (WGS) entry which is preliminary data.</text>
</comment>
<dbReference type="PANTHER" id="PTHR33930:SF2">
    <property type="entry name" value="BLR3452 PROTEIN"/>
    <property type="match status" value="1"/>
</dbReference>
<reference evidence="2 3" key="1">
    <citation type="submission" date="2018-08" db="EMBL/GenBank/DDBJ databases">
        <title>Parvularcula sp. SM1705, isolated from surface water of the South Sea China.</title>
        <authorList>
            <person name="Sun L."/>
        </authorList>
    </citation>
    <scope>NUCLEOTIDE SEQUENCE [LARGE SCALE GENOMIC DNA]</scope>
    <source>
        <strain evidence="2 3">SM1705</strain>
    </source>
</reference>
<name>A0A371RL43_9PROT</name>
<proteinExistence type="predicted"/>
<dbReference type="Proteomes" id="UP000264589">
    <property type="component" value="Unassembled WGS sequence"/>
</dbReference>
<accession>A0A371RL43</accession>
<dbReference type="OrthoDB" id="1683318at2"/>
<dbReference type="InterPro" id="IPR003779">
    <property type="entry name" value="CMD-like"/>
</dbReference>
<dbReference type="GO" id="GO:0051920">
    <property type="term" value="F:peroxiredoxin activity"/>
    <property type="evidence" value="ECO:0007669"/>
    <property type="project" value="InterPro"/>
</dbReference>
<dbReference type="Pfam" id="PF02627">
    <property type="entry name" value="CMD"/>
    <property type="match status" value="1"/>
</dbReference>
<dbReference type="PANTHER" id="PTHR33930">
    <property type="entry name" value="ALKYL HYDROPEROXIDE REDUCTASE AHPD"/>
    <property type="match status" value="1"/>
</dbReference>